<comment type="caution">
    <text evidence="1">The sequence shown here is derived from an EMBL/GenBank/DDBJ whole genome shotgun (WGS) entry which is preliminary data.</text>
</comment>
<dbReference type="AlphaFoldDB" id="A0A5J4QI84"/>
<organism evidence="1">
    <name type="scientific">termite gut metagenome</name>
    <dbReference type="NCBI Taxonomy" id="433724"/>
    <lineage>
        <taxon>unclassified sequences</taxon>
        <taxon>metagenomes</taxon>
        <taxon>organismal metagenomes</taxon>
    </lineage>
</organism>
<gene>
    <name evidence="1" type="ORF">EZS27_029590</name>
</gene>
<dbReference type="EMBL" id="SNRY01003521">
    <property type="protein sequence ID" value="KAA6320668.1"/>
    <property type="molecule type" value="Genomic_DNA"/>
</dbReference>
<sequence>MIKHNEQSATKLRINSERIDKDLLSHHSVDSSIKSNFII</sequence>
<accession>A0A5J4QI84</accession>
<protein>
    <submittedName>
        <fullName evidence="1">Uncharacterized protein</fullName>
    </submittedName>
</protein>
<name>A0A5J4QI84_9ZZZZ</name>
<proteinExistence type="predicted"/>
<evidence type="ECO:0000313" key="1">
    <source>
        <dbReference type="EMBL" id="KAA6320668.1"/>
    </source>
</evidence>
<reference evidence="1" key="1">
    <citation type="submission" date="2019-03" db="EMBL/GenBank/DDBJ databases">
        <title>Single cell metagenomics reveals metabolic interactions within the superorganism composed of flagellate Streblomastix strix and complex community of Bacteroidetes bacteria on its surface.</title>
        <authorList>
            <person name="Treitli S.C."/>
            <person name="Kolisko M."/>
            <person name="Husnik F."/>
            <person name="Keeling P."/>
            <person name="Hampl V."/>
        </authorList>
    </citation>
    <scope>NUCLEOTIDE SEQUENCE</scope>
    <source>
        <strain evidence="1">STM</strain>
    </source>
</reference>